<evidence type="ECO:0000313" key="3">
    <source>
        <dbReference type="Proteomes" id="UP001408789"/>
    </source>
</evidence>
<dbReference type="EMBL" id="JBCNJP010000027">
    <property type="protein sequence ID" value="KAK9051088.1"/>
    <property type="molecule type" value="Genomic_DNA"/>
</dbReference>
<organism evidence="2 3">
    <name type="scientific">Deinandra increscens subsp. villosa</name>
    <dbReference type="NCBI Taxonomy" id="3103831"/>
    <lineage>
        <taxon>Eukaryota</taxon>
        <taxon>Viridiplantae</taxon>
        <taxon>Streptophyta</taxon>
        <taxon>Embryophyta</taxon>
        <taxon>Tracheophyta</taxon>
        <taxon>Spermatophyta</taxon>
        <taxon>Magnoliopsida</taxon>
        <taxon>eudicotyledons</taxon>
        <taxon>Gunneridae</taxon>
        <taxon>Pentapetalae</taxon>
        <taxon>asterids</taxon>
        <taxon>campanulids</taxon>
        <taxon>Asterales</taxon>
        <taxon>Asteraceae</taxon>
        <taxon>Asteroideae</taxon>
        <taxon>Heliantheae alliance</taxon>
        <taxon>Madieae</taxon>
        <taxon>Madiinae</taxon>
        <taxon>Deinandra</taxon>
    </lineage>
</organism>
<evidence type="ECO:0000313" key="2">
    <source>
        <dbReference type="EMBL" id="KAK9051088.1"/>
    </source>
</evidence>
<dbReference type="Proteomes" id="UP001408789">
    <property type="component" value="Unassembled WGS sequence"/>
</dbReference>
<gene>
    <name evidence="2" type="ORF">SSX86_027714</name>
</gene>
<sequence>MAVDVCSSYEPFISPRISFSHDLNNQSSAKTETVTSAIADIHTTFDFCIAPNLKLTPVTSADELFYNGVLLPTQIKKHEAGIVDNEVVDVHRKRLKELLSENEDEHEKSSSRPFWRFTRTTSLNSGNGNGTGPKRLLRSLSLKRLLHSNSTSNPRGDEDTKVMKKSNSRKEPLVSSSCFSSVSVSVYTPPEPLGCKGNDSGRRTLTKKDSGGGIQINPVLNIPSAYNRNLFGYGSLFCKGKTINKTK</sequence>
<keyword evidence="3" id="KW-1185">Reference proteome</keyword>
<feature type="compositionally biased region" description="Basic and acidic residues" evidence="1">
    <location>
        <begin position="155"/>
        <end position="169"/>
    </location>
</feature>
<protein>
    <submittedName>
        <fullName evidence="2">Uncharacterized protein</fullName>
    </submittedName>
</protein>
<dbReference type="AlphaFoldDB" id="A0AAP0GIN7"/>
<name>A0AAP0GIN7_9ASTR</name>
<proteinExistence type="predicted"/>
<evidence type="ECO:0000256" key="1">
    <source>
        <dbReference type="SAM" id="MobiDB-lite"/>
    </source>
</evidence>
<accession>A0AAP0GIN7</accession>
<reference evidence="2 3" key="1">
    <citation type="submission" date="2024-04" db="EMBL/GenBank/DDBJ databases">
        <title>The reference genome of an endangered Asteraceae, Deinandra increscens subsp. villosa, native to the Central Coast of California.</title>
        <authorList>
            <person name="Guilliams M."/>
            <person name="Hasenstab-Lehman K."/>
            <person name="Meyer R."/>
            <person name="Mcevoy S."/>
        </authorList>
    </citation>
    <scope>NUCLEOTIDE SEQUENCE [LARGE SCALE GENOMIC DNA]</scope>
    <source>
        <tissue evidence="2">Leaf</tissue>
    </source>
</reference>
<feature type="region of interest" description="Disordered" evidence="1">
    <location>
        <begin position="147"/>
        <end position="169"/>
    </location>
</feature>
<comment type="caution">
    <text evidence="2">The sequence shown here is derived from an EMBL/GenBank/DDBJ whole genome shotgun (WGS) entry which is preliminary data.</text>
</comment>
<dbReference type="PANTHER" id="PTHR36757">
    <property type="entry name" value="BNAANNG22500D PROTEIN"/>
    <property type="match status" value="1"/>
</dbReference>
<dbReference type="PANTHER" id="PTHR36757:SF1">
    <property type="entry name" value="GENOME ASSEMBLY, CHROMOSOME: A04"/>
    <property type="match status" value="1"/>
</dbReference>